<reference evidence="1" key="1">
    <citation type="submission" date="2018-05" db="EMBL/GenBank/DDBJ databases">
        <authorList>
            <person name="Lanie J.A."/>
            <person name="Ng W.-L."/>
            <person name="Kazmierczak K.M."/>
            <person name="Andrzejewski T.M."/>
            <person name="Davidsen T.M."/>
            <person name="Wayne K.J."/>
            <person name="Tettelin H."/>
            <person name="Glass J.I."/>
            <person name="Rusch D."/>
            <person name="Podicherti R."/>
            <person name="Tsui H.-C.T."/>
            <person name="Winkler M.E."/>
        </authorList>
    </citation>
    <scope>NUCLEOTIDE SEQUENCE</scope>
</reference>
<gene>
    <name evidence="1" type="ORF">METZ01_LOCUS446532</name>
</gene>
<dbReference type="EMBL" id="UINC01183103">
    <property type="protein sequence ID" value="SVD93678.1"/>
    <property type="molecule type" value="Genomic_DNA"/>
</dbReference>
<dbReference type="AlphaFoldDB" id="A0A382ZG56"/>
<evidence type="ECO:0000313" key="1">
    <source>
        <dbReference type="EMBL" id="SVD93678.1"/>
    </source>
</evidence>
<accession>A0A382ZG56</accession>
<name>A0A382ZG56_9ZZZZ</name>
<protein>
    <submittedName>
        <fullName evidence="1">Uncharacterized protein</fullName>
    </submittedName>
</protein>
<feature type="non-terminal residue" evidence="1">
    <location>
        <position position="36"/>
    </location>
</feature>
<sequence length="36" mass="4086">MVWILAVAAVIVILLVYETNQELRRTDKVQNQAADT</sequence>
<organism evidence="1">
    <name type="scientific">marine metagenome</name>
    <dbReference type="NCBI Taxonomy" id="408172"/>
    <lineage>
        <taxon>unclassified sequences</taxon>
        <taxon>metagenomes</taxon>
        <taxon>ecological metagenomes</taxon>
    </lineage>
</organism>
<proteinExistence type="predicted"/>